<sequence>MYHHPHAQSLYDEQHQHQQHHNPQATQTIPPPPNGPSDFDLPRQQPPSIHTGNLLYPTDSANYTPSPLSSPTENPITSQSSASRQFSFPQPMSAPHNQGAFARYENDPALPRFPYSNQTLDRRMSEPVLGAGRQTYAQPPPPAHHDTFAYSAASSATMIQSSPRPSSSYSSYGSYPGHERDNSGASIGSAGVPEPYAHSAAPAWGSGIKHADLDQDSALTSSPLSPLYAASAASGSDASVTGLPSPPSQSRPSPSIPSAQTSTRPPQPSQTSPNTPRSSANSKTYSFVSLPGNAVKKRPRRRYDEIERLYQCRLYEGVWHPESLERTRHDAAAWFKAQPQRYVLLRRNTRPTRTLMDISIHPPEFKELRKQWRQQKKEQEEQEREREREAVHAQAMAMQQFAHHAQMTEYDHHRHVRRRLSMVEPYPDPHAHPHSLPGHSYLHNAMQGQGPGPGPVQSAFGGQPQSAPSFSSLQGPGMGMEARYGLTSPADELSQFRYPQSQHSQVSQGLPSMNMHHAAGPEDDIYFRNPAGPGQPLPPQHGEPVGPSWGTPHPPHQHAHPPTPGSQHHYAHGIRPIQPFYTGSGASSSITLPPPHALALLFPLLVPSTGPGPALGGPQEVSLGLPTPVGPSTESGSPTPELAAHVSLGSNRLPPDSTLLTPLPGYEPEMEHGDIERVRDDHDRDRVRDYVRDRDDRDRNAWDRGRERDRYNGQGNGRDQQYE</sequence>
<feature type="region of interest" description="Disordered" evidence="1">
    <location>
        <begin position="424"/>
        <end position="484"/>
    </location>
</feature>
<proteinExistence type="predicted"/>
<reference evidence="2" key="1">
    <citation type="submission" date="2022-11" db="EMBL/GenBank/DDBJ databases">
        <title>Genome Sequence of Cubamyces cubensis.</title>
        <authorList>
            <person name="Buettner E."/>
        </authorList>
    </citation>
    <scope>NUCLEOTIDE SEQUENCE</scope>
    <source>
        <strain evidence="2">MPL-01</strain>
    </source>
</reference>
<dbReference type="EMBL" id="JAPEVG010000230">
    <property type="protein sequence ID" value="KAJ8473230.1"/>
    <property type="molecule type" value="Genomic_DNA"/>
</dbReference>
<feature type="compositionally biased region" description="Polar residues" evidence="1">
    <location>
        <begin position="463"/>
        <end position="474"/>
    </location>
</feature>
<feature type="compositionally biased region" description="Low complexity" evidence="1">
    <location>
        <begin position="250"/>
        <end position="279"/>
    </location>
</feature>
<gene>
    <name evidence="2" type="ORF">ONZ51_g7999</name>
</gene>
<dbReference type="AlphaFoldDB" id="A0AAD7X6X4"/>
<comment type="caution">
    <text evidence="2">The sequence shown here is derived from an EMBL/GenBank/DDBJ whole genome shotgun (WGS) entry which is preliminary data.</text>
</comment>
<feature type="compositionally biased region" description="Polar residues" evidence="1">
    <location>
        <begin position="59"/>
        <end position="90"/>
    </location>
</feature>
<protein>
    <submittedName>
        <fullName evidence="2">Uncharacterized protein</fullName>
    </submittedName>
</protein>
<feature type="region of interest" description="Disordered" evidence="1">
    <location>
        <begin position="497"/>
        <end position="571"/>
    </location>
</feature>
<feature type="compositionally biased region" description="Basic and acidic residues" evidence="1">
    <location>
        <begin position="669"/>
        <end position="711"/>
    </location>
</feature>
<name>A0AAD7X6X4_9APHY</name>
<feature type="compositionally biased region" description="Polar residues" evidence="1">
    <location>
        <begin position="497"/>
        <end position="511"/>
    </location>
</feature>
<feature type="region of interest" description="Disordered" evidence="1">
    <location>
        <begin position="236"/>
        <end position="299"/>
    </location>
</feature>
<evidence type="ECO:0000256" key="1">
    <source>
        <dbReference type="SAM" id="MobiDB-lite"/>
    </source>
</evidence>
<evidence type="ECO:0000313" key="3">
    <source>
        <dbReference type="Proteomes" id="UP001215151"/>
    </source>
</evidence>
<feature type="region of interest" description="Disordered" evidence="1">
    <location>
        <begin position="613"/>
        <end position="723"/>
    </location>
</feature>
<feature type="region of interest" description="Disordered" evidence="1">
    <location>
        <begin position="159"/>
        <end position="194"/>
    </location>
</feature>
<feature type="region of interest" description="Disordered" evidence="1">
    <location>
        <begin position="1"/>
        <end position="99"/>
    </location>
</feature>
<feature type="compositionally biased region" description="Low complexity" evidence="1">
    <location>
        <begin position="161"/>
        <end position="176"/>
    </location>
</feature>
<organism evidence="2 3">
    <name type="scientific">Trametes cubensis</name>
    <dbReference type="NCBI Taxonomy" id="1111947"/>
    <lineage>
        <taxon>Eukaryota</taxon>
        <taxon>Fungi</taxon>
        <taxon>Dikarya</taxon>
        <taxon>Basidiomycota</taxon>
        <taxon>Agaricomycotina</taxon>
        <taxon>Agaricomycetes</taxon>
        <taxon>Polyporales</taxon>
        <taxon>Polyporaceae</taxon>
        <taxon>Trametes</taxon>
    </lineage>
</organism>
<evidence type="ECO:0000313" key="2">
    <source>
        <dbReference type="EMBL" id="KAJ8473230.1"/>
    </source>
</evidence>
<dbReference type="Proteomes" id="UP001215151">
    <property type="component" value="Unassembled WGS sequence"/>
</dbReference>
<accession>A0AAD7X6X4</accession>
<keyword evidence="3" id="KW-1185">Reference proteome</keyword>
<feature type="compositionally biased region" description="Low complexity" evidence="1">
    <location>
        <begin position="653"/>
        <end position="664"/>
    </location>
</feature>